<comment type="caution">
    <text evidence="7">The sequence shown here is derived from an EMBL/GenBank/DDBJ whole genome shotgun (WGS) entry which is preliminary data.</text>
</comment>
<feature type="region of interest" description="Disordered" evidence="4">
    <location>
        <begin position="416"/>
        <end position="464"/>
    </location>
</feature>
<name>A0A3M2SR51_9HYPO</name>
<feature type="compositionally biased region" description="Low complexity" evidence="4">
    <location>
        <begin position="433"/>
        <end position="464"/>
    </location>
</feature>
<dbReference type="SMART" id="SM00257">
    <property type="entry name" value="LysM"/>
    <property type="match status" value="3"/>
</dbReference>
<accession>A0A3M2SR51</accession>
<dbReference type="SUPFAM" id="SSF54106">
    <property type="entry name" value="LysM domain"/>
    <property type="match status" value="2"/>
</dbReference>
<feature type="signal peptide" evidence="5">
    <location>
        <begin position="1"/>
        <end position="24"/>
    </location>
</feature>
<keyword evidence="8" id="KW-1185">Reference proteome</keyword>
<evidence type="ECO:0000256" key="3">
    <source>
        <dbReference type="ARBA" id="ARBA00044955"/>
    </source>
</evidence>
<dbReference type="PROSITE" id="PS51782">
    <property type="entry name" value="LYSM"/>
    <property type="match status" value="3"/>
</dbReference>
<dbReference type="InterPro" id="IPR018392">
    <property type="entry name" value="LysM"/>
</dbReference>
<evidence type="ECO:0000313" key="8">
    <source>
        <dbReference type="Proteomes" id="UP000277212"/>
    </source>
</evidence>
<feature type="region of interest" description="Disordered" evidence="4">
    <location>
        <begin position="92"/>
        <end position="114"/>
    </location>
</feature>
<dbReference type="Gene3D" id="3.10.350.10">
    <property type="entry name" value="LysM domain"/>
    <property type="match status" value="4"/>
</dbReference>
<evidence type="ECO:0000313" key="7">
    <source>
        <dbReference type="EMBL" id="RMJ19632.1"/>
    </source>
</evidence>
<dbReference type="Pfam" id="PF01476">
    <property type="entry name" value="LysM"/>
    <property type="match status" value="2"/>
</dbReference>
<comment type="similarity">
    <text evidence="3">Belongs to the secreted LysM effector family.</text>
</comment>
<sequence length="524" mass="56619">MHRQSIISLVVGLVYVSFAATVQARATSAAPCKQYVIQDSDSCLKISKNNKITYAQILSWNSQVDSLCSKVGTLKGTKICVSNPLGDFSFPSNTQSDTSTATTPAAVPSKVPDDTTRNCGKYALVEQGQDCSDLLAASSITMKDFMVLNPQVWENCTNLWVDYYYCVKPVGTVTTYPGYGGTPVTSTTEGRFTQVEGHENRNATNPLDRYKSLRGIVPLAEGTRLDCATYYWIENITDNDSANCWALAGIYGIEPAELVLWNPSLAEANKTTDELVVTDTSTVSATGIMTYTNHFAYPCTVCASKSYCLGLSSATTSQLQSSTRLCRVIPLTNLMKRAGAVEEIEAPTPRAAGEIANCTSWFLMKADRKCDDLMLTYSLEFTEFYKMNPSVGEKCTGLVAGTYYCRSTVPGGKLSGIPGWSSSTDDDTPPPTATTSSLSGTTTTWRSVTSGTKTTATKGATPSPVQSGMTNSCTKFHKVVKGDTCYDIAEDAEIKLETFYSWNPAVKDDCSALELDTYVCVSTS</sequence>
<proteinExistence type="inferred from homology"/>
<evidence type="ECO:0000256" key="1">
    <source>
        <dbReference type="ARBA" id="ARBA00022669"/>
    </source>
</evidence>
<evidence type="ECO:0000256" key="2">
    <source>
        <dbReference type="ARBA" id="ARBA00023026"/>
    </source>
</evidence>
<dbReference type="InterPro" id="IPR036779">
    <property type="entry name" value="LysM_dom_sf"/>
</dbReference>
<feature type="chain" id="PRO_5018066660" description="LysM domain-containing protein" evidence="5">
    <location>
        <begin position="25"/>
        <end position="524"/>
    </location>
</feature>
<keyword evidence="2" id="KW-0843">Virulence</keyword>
<dbReference type="Proteomes" id="UP000277212">
    <property type="component" value="Unassembled WGS sequence"/>
</dbReference>
<dbReference type="PANTHER" id="PTHR34997">
    <property type="entry name" value="AM15"/>
    <property type="match status" value="1"/>
</dbReference>
<dbReference type="CDD" id="cd00118">
    <property type="entry name" value="LysM"/>
    <property type="match status" value="2"/>
</dbReference>
<feature type="domain" description="LysM" evidence="6">
    <location>
        <begin position="475"/>
        <end position="521"/>
    </location>
</feature>
<keyword evidence="1" id="KW-0147">Chitin-binding</keyword>
<dbReference type="InterPro" id="IPR052210">
    <property type="entry name" value="LysM1-like"/>
</dbReference>
<dbReference type="STRING" id="2010991.A0A3M2SR51"/>
<dbReference type="GO" id="GO:0008061">
    <property type="term" value="F:chitin binding"/>
    <property type="evidence" value="ECO:0007669"/>
    <property type="project" value="UniProtKB-KW"/>
</dbReference>
<dbReference type="AlphaFoldDB" id="A0A3M2SR51"/>
<protein>
    <recommendedName>
        <fullName evidence="6">LysM domain-containing protein</fullName>
    </recommendedName>
</protein>
<feature type="compositionally biased region" description="Low complexity" evidence="4">
    <location>
        <begin position="94"/>
        <end position="110"/>
    </location>
</feature>
<evidence type="ECO:0000256" key="4">
    <source>
        <dbReference type="SAM" id="MobiDB-lite"/>
    </source>
</evidence>
<evidence type="ECO:0000256" key="5">
    <source>
        <dbReference type="SAM" id="SignalP"/>
    </source>
</evidence>
<feature type="domain" description="LysM" evidence="6">
    <location>
        <begin position="121"/>
        <end position="167"/>
    </location>
</feature>
<dbReference type="OrthoDB" id="5100916at2759"/>
<dbReference type="EMBL" id="NKUJ01000006">
    <property type="protein sequence ID" value="RMJ19632.1"/>
    <property type="molecule type" value="Genomic_DNA"/>
</dbReference>
<keyword evidence="5" id="KW-0732">Signal</keyword>
<gene>
    <name evidence="7" type="ORF">CDV36_000664</name>
</gene>
<organism evidence="7 8">
    <name type="scientific">Fusarium kuroshium</name>
    <dbReference type="NCBI Taxonomy" id="2010991"/>
    <lineage>
        <taxon>Eukaryota</taxon>
        <taxon>Fungi</taxon>
        <taxon>Dikarya</taxon>
        <taxon>Ascomycota</taxon>
        <taxon>Pezizomycotina</taxon>
        <taxon>Sordariomycetes</taxon>
        <taxon>Hypocreomycetidae</taxon>
        <taxon>Hypocreales</taxon>
        <taxon>Nectriaceae</taxon>
        <taxon>Fusarium</taxon>
        <taxon>Fusarium solani species complex</taxon>
    </lineage>
</organism>
<reference evidence="7 8" key="1">
    <citation type="submission" date="2017-06" db="EMBL/GenBank/DDBJ databases">
        <title>Comparative genomic analysis of Ambrosia Fusariam Clade fungi.</title>
        <authorList>
            <person name="Stajich J.E."/>
            <person name="Carrillo J."/>
            <person name="Kijimoto T."/>
            <person name="Eskalen A."/>
            <person name="O'Donnell K."/>
            <person name="Kasson M."/>
        </authorList>
    </citation>
    <scope>NUCLEOTIDE SEQUENCE [LARGE SCALE GENOMIC DNA]</scope>
    <source>
        <strain evidence="7">UCR3666</strain>
    </source>
</reference>
<feature type="domain" description="LysM" evidence="6">
    <location>
        <begin position="33"/>
        <end position="79"/>
    </location>
</feature>
<evidence type="ECO:0000259" key="6">
    <source>
        <dbReference type="PROSITE" id="PS51782"/>
    </source>
</evidence>
<dbReference type="PANTHER" id="PTHR34997:SF1">
    <property type="entry name" value="PEPTIDOGLYCAN-BINDING LYSIN DOMAIN"/>
    <property type="match status" value="1"/>
</dbReference>